<gene>
    <name evidence="1" type="ORF">MENT_LOCUS2703</name>
</gene>
<organism evidence="1 2">
    <name type="scientific">Meloidogyne enterolobii</name>
    <name type="common">Root-knot nematode worm</name>
    <name type="synonym">Meloidogyne mayaguensis</name>
    <dbReference type="NCBI Taxonomy" id="390850"/>
    <lineage>
        <taxon>Eukaryota</taxon>
        <taxon>Metazoa</taxon>
        <taxon>Ecdysozoa</taxon>
        <taxon>Nematoda</taxon>
        <taxon>Chromadorea</taxon>
        <taxon>Rhabditida</taxon>
        <taxon>Tylenchina</taxon>
        <taxon>Tylenchomorpha</taxon>
        <taxon>Tylenchoidea</taxon>
        <taxon>Meloidogynidae</taxon>
        <taxon>Meloidogyninae</taxon>
        <taxon>Meloidogyne</taxon>
    </lineage>
</organism>
<accession>A0A6V7TR85</accession>
<dbReference type="AlphaFoldDB" id="A0A6V7TR85"/>
<dbReference type="OrthoDB" id="5899904at2759"/>
<evidence type="ECO:0000313" key="1">
    <source>
        <dbReference type="EMBL" id="CAD2129656.1"/>
    </source>
</evidence>
<name>A0A6V7TR85_MELEN</name>
<evidence type="ECO:0000313" key="2">
    <source>
        <dbReference type="Proteomes" id="UP000580250"/>
    </source>
</evidence>
<dbReference type="Proteomes" id="UP000580250">
    <property type="component" value="Unassembled WGS sequence"/>
</dbReference>
<protein>
    <submittedName>
        <fullName evidence="1">Uncharacterized protein</fullName>
    </submittedName>
</protein>
<dbReference type="EMBL" id="CAJEWN010000008">
    <property type="protein sequence ID" value="CAD2129656.1"/>
    <property type="molecule type" value="Genomic_DNA"/>
</dbReference>
<sequence length="72" mass="8463">MFEYYFPTKSVRQKSQYKNKCALGLGIDEENQLKFSSIVLKNYCVLFDTVLNQIAFAPKVVEPKDMEWIFCN</sequence>
<comment type="caution">
    <text evidence="1">The sequence shown here is derived from an EMBL/GenBank/DDBJ whole genome shotgun (WGS) entry which is preliminary data.</text>
</comment>
<reference evidence="1 2" key="1">
    <citation type="submission" date="2020-08" db="EMBL/GenBank/DDBJ databases">
        <authorList>
            <person name="Koutsovoulos G."/>
            <person name="Danchin GJ E."/>
        </authorList>
    </citation>
    <scope>NUCLEOTIDE SEQUENCE [LARGE SCALE GENOMIC DNA]</scope>
</reference>
<proteinExistence type="predicted"/>